<dbReference type="InterPro" id="IPR006145">
    <property type="entry name" value="PsdUridine_synth_RsuA/RluA"/>
</dbReference>
<comment type="similarity">
    <text evidence="1">Belongs to the pseudouridine synthase RluA family.</text>
</comment>
<protein>
    <submittedName>
        <fullName evidence="3">Pseudouridylate synthase</fullName>
    </submittedName>
</protein>
<dbReference type="PATRIC" id="fig|1237149.3.peg.858"/>
<dbReference type="STRING" id="1237149.C900_00095"/>
<dbReference type="eggNOG" id="COG0564">
    <property type="taxonomic scope" value="Bacteria"/>
</dbReference>
<dbReference type="Pfam" id="PF00849">
    <property type="entry name" value="PseudoU_synth_2"/>
    <property type="match status" value="1"/>
</dbReference>
<organism evidence="3 4">
    <name type="scientific">Fulvivirga imtechensis AK7</name>
    <dbReference type="NCBI Taxonomy" id="1237149"/>
    <lineage>
        <taxon>Bacteria</taxon>
        <taxon>Pseudomonadati</taxon>
        <taxon>Bacteroidota</taxon>
        <taxon>Cytophagia</taxon>
        <taxon>Cytophagales</taxon>
        <taxon>Fulvivirgaceae</taxon>
        <taxon>Fulvivirga</taxon>
    </lineage>
</organism>
<feature type="domain" description="Pseudouridine synthase RsuA/RluA-like" evidence="2">
    <location>
        <begin position="16"/>
        <end position="159"/>
    </location>
</feature>
<dbReference type="OrthoDB" id="835205at2"/>
<dbReference type="GO" id="GO:0003723">
    <property type="term" value="F:RNA binding"/>
    <property type="evidence" value="ECO:0007669"/>
    <property type="project" value="InterPro"/>
</dbReference>
<proteinExistence type="inferred from homology"/>
<dbReference type="SUPFAM" id="SSF55120">
    <property type="entry name" value="Pseudouridine synthase"/>
    <property type="match status" value="1"/>
</dbReference>
<dbReference type="Gene3D" id="3.30.2350.10">
    <property type="entry name" value="Pseudouridine synthase"/>
    <property type="match status" value="1"/>
</dbReference>
<dbReference type="GO" id="GO:0140098">
    <property type="term" value="F:catalytic activity, acting on RNA"/>
    <property type="evidence" value="ECO:0007669"/>
    <property type="project" value="UniProtKB-ARBA"/>
</dbReference>
<dbReference type="InterPro" id="IPR050188">
    <property type="entry name" value="RluA_PseudoU_synthase"/>
</dbReference>
<dbReference type="PANTHER" id="PTHR21600:SF87">
    <property type="entry name" value="RNA PSEUDOURIDYLATE SYNTHASE DOMAIN-CONTAINING PROTEIN 1"/>
    <property type="match status" value="1"/>
</dbReference>
<name>L8JW37_9BACT</name>
<dbReference type="PANTHER" id="PTHR21600">
    <property type="entry name" value="MITOCHONDRIAL RNA PSEUDOURIDINE SYNTHASE"/>
    <property type="match status" value="1"/>
</dbReference>
<comment type="caution">
    <text evidence="3">The sequence shown here is derived from an EMBL/GenBank/DDBJ whole genome shotgun (WGS) entry which is preliminary data.</text>
</comment>
<sequence length="237" mass="27120">MAKMKFEDLILWEDDNYIIINKPAFISTLADRSDDKNILSMARQYHQDAQVCHRLDKETTGALAIAKNPEAYRHLSMQFEGRQVTKIYHAVVDGIHDFNNLRVEAAIQKLSTGTVKLDKLKGKEAVTIFNTQKAFKAHSLVECQPVTGRMHQIRIHLASREAPITGDEAYGGKPVFLSQLKRNYNLKKFTEEQPLIQRLALHAFSLQFNLPDDKTVRVEAPYPKDFRVLVTQLEKNS</sequence>
<evidence type="ECO:0000259" key="2">
    <source>
        <dbReference type="Pfam" id="PF00849"/>
    </source>
</evidence>
<keyword evidence="4" id="KW-1185">Reference proteome</keyword>
<reference evidence="3 4" key="1">
    <citation type="submission" date="2012-12" db="EMBL/GenBank/DDBJ databases">
        <title>Genome assembly of Fulvivirga imtechensis AK7.</title>
        <authorList>
            <person name="Nupur N."/>
            <person name="Khatri I."/>
            <person name="Kumar R."/>
            <person name="Subramanian S."/>
            <person name="Pinnaka A."/>
        </authorList>
    </citation>
    <scope>NUCLEOTIDE SEQUENCE [LARGE SCALE GENOMIC DNA]</scope>
    <source>
        <strain evidence="3 4">AK7</strain>
    </source>
</reference>
<dbReference type="RefSeq" id="WP_009578319.1">
    <property type="nucleotide sequence ID" value="NZ_AMZN01000010.1"/>
</dbReference>
<dbReference type="GO" id="GO:0000455">
    <property type="term" value="P:enzyme-directed rRNA pseudouridine synthesis"/>
    <property type="evidence" value="ECO:0007669"/>
    <property type="project" value="TreeGrafter"/>
</dbReference>
<gene>
    <name evidence="3" type="ORF">C900_00095</name>
</gene>
<dbReference type="InterPro" id="IPR020103">
    <property type="entry name" value="PsdUridine_synth_cat_dom_sf"/>
</dbReference>
<evidence type="ECO:0000313" key="3">
    <source>
        <dbReference type="EMBL" id="ELR73015.1"/>
    </source>
</evidence>
<dbReference type="GO" id="GO:0009982">
    <property type="term" value="F:pseudouridine synthase activity"/>
    <property type="evidence" value="ECO:0007669"/>
    <property type="project" value="InterPro"/>
</dbReference>
<accession>L8JW37</accession>
<dbReference type="AlphaFoldDB" id="L8JW37"/>
<evidence type="ECO:0000256" key="1">
    <source>
        <dbReference type="ARBA" id="ARBA00010876"/>
    </source>
</evidence>
<dbReference type="EMBL" id="AMZN01000010">
    <property type="protein sequence ID" value="ELR73015.1"/>
    <property type="molecule type" value="Genomic_DNA"/>
</dbReference>
<dbReference type="Proteomes" id="UP000011135">
    <property type="component" value="Unassembled WGS sequence"/>
</dbReference>
<evidence type="ECO:0000313" key="4">
    <source>
        <dbReference type="Proteomes" id="UP000011135"/>
    </source>
</evidence>
<dbReference type="CDD" id="cd02869">
    <property type="entry name" value="PseudoU_synth_RluA_like"/>
    <property type="match status" value="1"/>
</dbReference>